<evidence type="ECO:0000256" key="2">
    <source>
        <dbReference type="SAM" id="SignalP"/>
    </source>
</evidence>
<evidence type="ECO:0000313" key="4">
    <source>
        <dbReference type="Proteomes" id="UP001158598"/>
    </source>
</evidence>
<name>A0AA35UDV4_METCP</name>
<dbReference type="Proteomes" id="UP001158598">
    <property type="component" value="Chromosome"/>
</dbReference>
<feature type="signal peptide" evidence="2">
    <location>
        <begin position="1"/>
        <end position="30"/>
    </location>
</feature>
<sequence length="140" mass="15357">MGFPSLNRHTRLLTLCVLVLIQVWAPLVHAHPADGEPWGKFHVPGLEFLERTPGEGWHVPDAGAETSVVVAMQGGILEPSRVSSPRWTHEQTPDHPPCHHDTAPVTLERAAEFPRDPFIPLPYGFPVVQPHSARAPPADA</sequence>
<protein>
    <recommendedName>
        <fullName evidence="5">Secreted protein</fullName>
    </recommendedName>
</protein>
<proteinExistence type="predicted"/>
<evidence type="ECO:0008006" key="5">
    <source>
        <dbReference type="Google" id="ProtNLM"/>
    </source>
</evidence>
<reference evidence="3" key="1">
    <citation type="submission" date="2023-03" db="EMBL/GenBank/DDBJ databases">
        <authorList>
            <person name="Pearce D."/>
        </authorList>
    </citation>
    <scope>NUCLEOTIDE SEQUENCE</scope>
    <source>
        <strain evidence="3">Mc</strain>
    </source>
</reference>
<feature type="chain" id="PRO_5041383851" description="Secreted protein" evidence="2">
    <location>
        <begin position="31"/>
        <end position="140"/>
    </location>
</feature>
<gene>
    <name evidence="3" type="ORF">MCNOR_1829</name>
</gene>
<organism evidence="3 4">
    <name type="scientific">Methylococcus capsulatus</name>
    <dbReference type="NCBI Taxonomy" id="414"/>
    <lineage>
        <taxon>Bacteria</taxon>
        <taxon>Pseudomonadati</taxon>
        <taxon>Pseudomonadota</taxon>
        <taxon>Gammaproteobacteria</taxon>
        <taxon>Methylococcales</taxon>
        <taxon>Methylococcaceae</taxon>
        <taxon>Methylococcus</taxon>
    </lineage>
</organism>
<dbReference type="EMBL" id="OX458332">
    <property type="protein sequence ID" value="CAI8814939.1"/>
    <property type="molecule type" value="Genomic_DNA"/>
</dbReference>
<evidence type="ECO:0000313" key="3">
    <source>
        <dbReference type="EMBL" id="CAI8814939.1"/>
    </source>
</evidence>
<accession>A0AA35UDV4</accession>
<feature type="compositionally biased region" description="Basic and acidic residues" evidence="1">
    <location>
        <begin position="87"/>
        <end position="102"/>
    </location>
</feature>
<feature type="region of interest" description="Disordered" evidence="1">
    <location>
        <begin position="80"/>
        <end position="102"/>
    </location>
</feature>
<keyword evidence="2" id="KW-0732">Signal</keyword>
<evidence type="ECO:0000256" key="1">
    <source>
        <dbReference type="SAM" id="MobiDB-lite"/>
    </source>
</evidence>
<dbReference type="AlphaFoldDB" id="A0AA35UDV4"/>